<comment type="caution">
    <text evidence="6">The sequence shown here is derived from an EMBL/GenBank/DDBJ whole genome shotgun (WGS) entry which is preliminary data.</text>
</comment>
<evidence type="ECO:0000256" key="1">
    <source>
        <dbReference type="ARBA" id="ARBA00007119"/>
    </source>
</evidence>
<evidence type="ECO:0000256" key="5">
    <source>
        <dbReference type="SAM" id="MobiDB-lite"/>
    </source>
</evidence>
<dbReference type="EMBL" id="JAEHOD010000010">
    <property type="protein sequence ID" value="KAG2450683.1"/>
    <property type="molecule type" value="Genomic_DNA"/>
</dbReference>
<dbReference type="SUPFAM" id="SSF140959">
    <property type="entry name" value="Indolic compounds 2,3-dioxygenase-like"/>
    <property type="match status" value="1"/>
</dbReference>
<dbReference type="OrthoDB" id="540174at2759"/>
<dbReference type="AlphaFoldDB" id="A0A836B8I4"/>
<gene>
    <name evidence="6" type="ORF">HYH02_004522</name>
</gene>
<organism evidence="6 7">
    <name type="scientific">Chlamydomonas schloesseri</name>
    <dbReference type="NCBI Taxonomy" id="2026947"/>
    <lineage>
        <taxon>Eukaryota</taxon>
        <taxon>Viridiplantae</taxon>
        <taxon>Chlorophyta</taxon>
        <taxon>core chlorophytes</taxon>
        <taxon>Chlorophyceae</taxon>
        <taxon>CS clade</taxon>
        <taxon>Chlamydomonadales</taxon>
        <taxon>Chlamydomonadaceae</taxon>
        <taxon>Chlamydomonas</taxon>
    </lineage>
</organism>
<dbReference type="GO" id="GO:0020037">
    <property type="term" value="F:heme binding"/>
    <property type="evidence" value="ECO:0007669"/>
    <property type="project" value="InterPro"/>
</dbReference>
<dbReference type="Pfam" id="PF01231">
    <property type="entry name" value="IDO"/>
    <property type="match status" value="1"/>
</dbReference>
<name>A0A836B8I4_9CHLO</name>
<keyword evidence="2 4" id="KW-0479">Metal-binding</keyword>
<dbReference type="GO" id="GO:0046872">
    <property type="term" value="F:metal ion binding"/>
    <property type="evidence" value="ECO:0007669"/>
    <property type="project" value="UniProtKB-KW"/>
</dbReference>
<feature type="binding site" description="proximal binding residue" evidence="4">
    <location>
        <position position="144"/>
    </location>
    <ligand>
        <name>heme b</name>
        <dbReference type="ChEBI" id="CHEBI:60344"/>
    </ligand>
    <ligandPart>
        <name>Fe</name>
        <dbReference type="ChEBI" id="CHEBI:18248"/>
    </ligandPart>
</feature>
<evidence type="ECO:0000256" key="2">
    <source>
        <dbReference type="ARBA" id="ARBA00022723"/>
    </source>
</evidence>
<comment type="similarity">
    <text evidence="1">Belongs to the indoleamine 2,3-dioxygenase family.</text>
</comment>
<feature type="region of interest" description="Disordered" evidence="5">
    <location>
        <begin position="82"/>
        <end position="107"/>
    </location>
</feature>
<dbReference type="Gene3D" id="1.20.58.480">
    <property type="match status" value="1"/>
</dbReference>
<dbReference type="InterPro" id="IPR000898">
    <property type="entry name" value="Indolamine_dOase"/>
</dbReference>
<proteinExistence type="inferred from homology"/>
<evidence type="ECO:0000256" key="4">
    <source>
        <dbReference type="PIRSR" id="PIRSR600898-1"/>
    </source>
</evidence>
<dbReference type="GO" id="GO:0019441">
    <property type="term" value="P:L-tryptophan catabolic process to kynurenine"/>
    <property type="evidence" value="ECO:0007669"/>
    <property type="project" value="InterPro"/>
</dbReference>
<dbReference type="GO" id="GO:0016702">
    <property type="term" value="F:oxidoreductase activity, acting on single donors with incorporation of molecular oxygen, incorporation of two atoms of oxygen"/>
    <property type="evidence" value="ECO:0007669"/>
    <property type="project" value="UniProtKB-ARBA"/>
</dbReference>
<reference evidence="6" key="1">
    <citation type="journal article" date="2020" name="bioRxiv">
        <title>Comparative genomics of Chlamydomonas.</title>
        <authorList>
            <person name="Craig R.J."/>
            <person name="Hasan A.R."/>
            <person name="Ness R.W."/>
            <person name="Keightley P.D."/>
        </authorList>
    </citation>
    <scope>NUCLEOTIDE SEQUENCE</scope>
    <source>
        <strain evidence="6">CCAP 11/173</strain>
    </source>
</reference>
<evidence type="ECO:0000256" key="3">
    <source>
        <dbReference type="ARBA" id="ARBA00023004"/>
    </source>
</evidence>
<dbReference type="Proteomes" id="UP000613740">
    <property type="component" value="Unassembled WGS sequence"/>
</dbReference>
<keyword evidence="3 4" id="KW-0408">Iron</keyword>
<dbReference type="InterPro" id="IPR037217">
    <property type="entry name" value="Trp/Indoleamine_2_3_dOase-like"/>
</dbReference>
<accession>A0A836B8I4</accession>
<sequence>MSGWRNNPDLPQGLIYEGVSDQPVKLYGETGAQSSVLHAFDAALGVQHEQVWMRDYLDAMVAHMPPPHRAFLARLAAANANDNTSSNTGGSAGGSRSRRGPRDGQPAAANVRSYVLAAGGAAGGELRDAYNEAIAEMEKFRSQHKAFAFNYIAKWAKRETTGTGGSDFMPALAGYRDTTQAHLL</sequence>
<evidence type="ECO:0000313" key="7">
    <source>
        <dbReference type="Proteomes" id="UP000613740"/>
    </source>
</evidence>
<protein>
    <submittedName>
        <fullName evidence="6">Uncharacterized protein</fullName>
    </submittedName>
</protein>
<dbReference type="PANTHER" id="PTHR28657:SF5">
    <property type="entry name" value="INDOLEAMINE 2,3-DIOXYGENASE"/>
    <property type="match status" value="1"/>
</dbReference>
<dbReference type="PANTHER" id="PTHR28657">
    <property type="entry name" value="INDOLEAMINE 2,3-DIOXYGENASE"/>
    <property type="match status" value="1"/>
</dbReference>
<evidence type="ECO:0000313" key="6">
    <source>
        <dbReference type="EMBL" id="KAG2450683.1"/>
    </source>
</evidence>
<keyword evidence="4" id="KW-0349">Heme</keyword>
<keyword evidence="7" id="KW-1185">Reference proteome</keyword>